<dbReference type="RefSeq" id="WP_138327563.1">
    <property type="nucleotide sequence ID" value="NZ_VCDI01000008.1"/>
</dbReference>
<evidence type="ECO:0000313" key="3">
    <source>
        <dbReference type="Proteomes" id="UP000305654"/>
    </source>
</evidence>
<comment type="caution">
    <text evidence="2">The sequence shown here is derived from an EMBL/GenBank/DDBJ whole genome shotgun (WGS) entry which is preliminary data.</text>
</comment>
<name>A0A5R9J773_9PROT</name>
<protein>
    <submittedName>
        <fullName evidence="2">Uncharacterized protein</fullName>
    </submittedName>
</protein>
<accession>A0A5R9J773</accession>
<dbReference type="EMBL" id="VCDI01000008">
    <property type="protein sequence ID" value="TLU71206.1"/>
    <property type="molecule type" value="Genomic_DNA"/>
</dbReference>
<keyword evidence="3" id="KW-1185">Reference proteome</keyword>
<evidence type="ECO:0000313" key="2">
    <source>
        <dbReference type="EMBL" id="TLU71206.1"/>
    </source>
</evidence>
<reference evidence="2 3" key="1">
    <citation type="submission" date="2019-05" db="EMBL/GenBank/DDBJ databases">
        <authorList>
            <person name="Pankratov T."/>
            <person name="Grouzdev D."/>
        </authorList>
    </citation>
    <scope>NUCLEOTIDE SEQUENCE [LARGE SCALE GENOMIC DNA]</scope>
    <source>
        <strain evidence="2 3">KEBCLARHB70R</strain>
    </source>
</reference>
<evidence type="ECO:0000256" key="1">
    <source>
        <dbReference type="SAM" id="MobiDB-lite"/>
    </source>
</evidence>
<feature type="region of interest" description="Disordered" evidence="1">
    <location>
        <begin position="122"/>
        <end position="144"/>
    </location>
</feature>
<organism evidence="2 3">
    <name type="scientific">Lichenicoccus roseus</name>
    <dbReference type="NCBI Taxonomy" id="2683649"/>
    <lineage>
        <taxon>Bacteria</taxon>
        <taxon>Pseudomonadati</taxon>
        <taxon>Pseudomonadota</taxon>
        <taxon>Alphaproteobacteria</taxon>
        <taxon>Acetobacterales</taxon>
        <taxon>Acetobacteraceae</taxon>
        <taxon>Lichenicoccus</taxon>
    </lineage>
</organism>
<proteinExistence type="predicted"/>
<dbReference type="AlphaFoldDB" id="A0A5R9J773"/>
<dbReference type="Proteomes" id="UP000305654">
    <property type="component" value="Unassembled WGS sequence"/>
</dbReference>
<gene>
    <name evidence="2" type="ORF">FE263_18745</name>
</gene>
<sequence length="144" mass="15807">MRIPASVPLRVKGRVDQRLGGWAVLLALTLVRKVAYLTDAVFCHRPQVVQEQPDCRTKRSFYRNSLYTVSGEIGSERFWTASRDDQVLAMGHVPRTGKSSALRAAVREAQAAIDRFLDAEEPAPYIGSNKPKTPCGGSAVPAPE</sequence>